<dbReference type="PROSITE" id="PS50267">
    <property type="entry name" value="NA_NEUROTRAN_SYMP_3"/>
    <property type="match status" value="1"/>
</dbReference>
<feature type="transmembrane region" description="Helical" evidence="7">
    <location>
        <begin position="71"/>
        <end position="92"/>
    </location>
</feature>
<feature type="transmembrane region" description="Helical" evidence="7">
    <location>
        <begin position="592"/>
        <end position="614"/>
    </location>
</feature>
<proteinExistence type="predicted"/>
<dbReference type="AlphaFoldDB" id="A0A9N8DPE8"/>
<keyword evidence="9" id="KW-1185">Reference proteome</keyword>
<keyword evidence="5 7" id="KW-0472">Membrane</keyword>
<dbReference type="SUPFAM" id="SSF161070">
    <property type="entry name" value="SNF-like"/>
    <property type="match status" value="1"/>
</dbReference>
<evidence type="ECO:0000313" key="9">
    <source>
        <dbReference type="Proteomes" id="UP001153069"/>
    </source>
</evidence>
<evidence type="ECO:0000256" key="2">
    <source>
        <dbReference type="ARBA" id="ARBA00022448"/>
    </source>
</evidence>
<dbReference type="InterPro" id="IPR000175">
    <property type="entry name" value="Na/ntran_symport"/>
</dbReference>
<accession>A0A9N8DPE8</accession>
<name>A0A9N8DPE8_9STRA</name>
<protein>
    <submittedName>
        <fullName evidence="8">Chloride-dependent neutral and basic amino acid transporter B</fullName>
    </submittedName>
</protein>
<feature type="region of interest" description="Disordered" evidence="6">
    <location>
        <begin position="1"/>
        <end position="31"/>
    </location>
</feature>
<feature type="transmembrane region" description="Helical" evidence="7">
    <location>
        <begin position="212"/>
        <end position="229"/>
    </location>
</feature>
<dbReference type="OrthoDB" id="6581954at2759"/>
<dbReference type="GO" id="GO:0035725">
    <property type="term" value="P:sodium ion transmembrane transport"/>
    <property type="evidence" value="ECO:0007669"/>
    <property type="project" value="TreeGrafter"/>
</dbReference>
<feature type="transmembrane region" description="Helical" evidence="7">
    <location>
        <begin position="425"/>
        <end position="448"/>
    </location>
</feature>
<feature type="transmembrane region" description="Helical" evidence="7">
    <location>
        <begin position="333"/>
        <end position="353"/>
    </location>
</feature>
<feature type="transmembrane region" description="Helical" evidence="7">
    <location>
        <begin position="487"/>
        <end position="509"/>
    </location>
</feature>
<dbReference type="Proteomes" id="UP001153069">
    <property type="component" value="Unassembled WGS sequence"/>
</dbReference>
<feature type="region of interest" description="Disordered" evidence="6">
    <location>
        <begin position="640"/>
        <end position="680"/>
    </location>
</feature>
<dbReference type="PRINTS" id="PR00176">
    <property type="entry name" value="NANEUSMPORT"/>
</dbReference>
<gene>
    <name evidence="8" type="ORF">SEMRO_260_G101590.1</name>
</gene>
<evidence type="ECO:0000256" key="6">
    <source>
        <dbReference type="SAM" id="MobiDB-lite"/>
    </source>
</evidence>
<feature type="transmembrane region" description="Helical" evidence="7">
    <location>
        <begin position="113"/>
        <end position="136"/>
    </location>
</feature>
<feature type="compositionally biased region" description="Basic and acidic residues" evidence="6">
    <location>
        <begin position="641"/>
        <end position="655"/>
    </location>
</feature>
<feature type="transmembrane region" description="Helical" evidence="7">
    <location>
        <begin position="40"/>
        <end position="59"/>
    </location>
</feature>
<dbReference type="EMBL" id="CAICTM010000259">
    <property type="protein sequence ID" value="CAB9506259.1"/>
    <property type="molecule type" value="Genomic_DNA"/>
</dbReference>
<keyword evidence="2" id="KW-0813">Transport</keyword>
<sequence>MMDGEEIKSSSNSAPKRMGTFATETSEETGGRDRWGNRMAFYLAAVGSAVGFGNVWRFPALAKDYGGGAFFIPYVLAFFCVGLPLLTLEVALGQYYQTGNVGCFGSFHPRFRGVGMCAIACAFMLVVYYSMLLSWVTRAFFESFGSNDPWADENVTGEDAVSYFYNDIIGMQTLGDDLRPTRIVGQNVGYSFLVWICIWLCLAFGMKWTGRIAYVSMGLPIILLFVFLIKGVTLEGASDGIKAYCGEWDMSVLTEQPDVWSTAVSQIFFSLSVTFGTMTAYGSHCPRGEPAFLNSTVVGVANCTFSFLSGLAVFAAMGHLAFRQETTVDEIPYAGFSLVFGTWPVVFGTLPGGEHWVRLLFFDLFLLGIDSAFSILEAPLTVALDYLGHEYAKWKVAGAFCVIAFLLSIIYATDAGLIFLDTIDFYINFVFLLTGFFETFGAGWVYNIKEQVASLGPKPVFSYMFTHFASIIVASGFWFGLKNDNAAWAGFLALFLCGAIGFGVTGFFLSERMNEEPGRWTWGSIIYELTLGNVMHLRDTLSTVVGYLPWIWAFAMKNLIPQTLLVLFINLATSKNADGDSVFGHYEGYVSWPFQVLGILVVCFASMFILVGFATPKVFKAADPPAKNAAAAKLIMAGENSPKDVDGADYDRADSEATGSDTKLAMDPIKSDEELVEISA</sequence>
<organism evidence="8 9">
    <name type="scientific">Seminavis robusta</name>
    <dbReference type="NCBI Taxonomy" id="568900"/>
    <lineage>
        <taxon>Eukaryota</taxon>
        <taxon>Sar</taxon>
        <taxon>Stramenopiles</taxon>
        <taxon>Ochrophyta</taxon>
        <taxon>Bacillariophyta</taxon>
        <taxon>Bacillariophyceae</taxon>
        <taxon>Bacillariophycidae</taxon>
        <taxon>Naviculales</taxon>
        <taxon>Naviculaceae</taxon>
        <taxon>Seminavis</taxon>
    </lineage>
</organism>
<feature type="transmembrane region" description="Helical" evidence="7">
    <location>
        <begin position="547"/>
        <end position="572"/>
    </location>
</feature>
<evidence type="ECO:0000256" key="7">
    <source>
        <dbReference type="SAM" id="Phobius"/>
    </source>
</evidence>
<evidence type="ECO:0000256" key="4">
    <source>
        <dbReference type="ARBA" id="ARBA00022989"/>
    </source>
</evidence>
<feature type="transmembrane region" description="Helical" evidence="7">
    <location>
        <begin position="297"/>
        <end position="321"/>
    </location>
</feature>
<evidence type="ECO:0000256" key="5">
    <source>
        <dbReference type="ARBA" id="ARBA00023136"/>
    </source>
</evidence>
<dbReference type="Pfam" id="PF00209">
    <property type="entry name" value="SNF"/>
    <property type="match status" value="1"/>
</dbReference>
<dbReference type="NCBIfam" id="NF037979">
    <property type="entry name" value="Na_transp"/>
    <property type="match status" value="1"/>
</dbReference>
<dbReference type="PANTHER" id="PTHR11616:SF240">
    <property type="entry name" value="BLOATED TUBULES, ISOFORM B-RELATED"/>
    <property type="match status" value="1"/>
</dbReference>
<feature type="transmembrane region" description="Helical" evidence="7">
    <location>
        <begin position="396"/>
        <end position="419"/>
    </location>
</feature>
<evidence type="ECO:0000256" key="1">
    <source>
        <dbReference type="ARBA" id="ARBA00004141"/>
    </source>
</evidence>
<evidence type="ECO:0000256" key="3">
    <source>
        <dbReference type="ARBA" id="ARBA00022692"/>
    </source>
</evidence>
<dbReference type="GO" id="GO:0005886">
    <property type="term" value="C:plasma membrane"/>
    <property type="evidence" value="ECO:0007669"/>
    <property type="project" value="TreeGrafter"/>
</dbReference>
<keyword evidence="3 7" id="KW-0812">Transmembrane</keyword>
<comment type="caution">
    <text evidence="8">The sequence shown here is derived from an EMBL/GenBank/DDBJ whole genome shotgun (WGS) entry which is preliminary data.</text>
</comment>
<feature type="transmembrane region" description="Helical" evidence="7">
    <location>
        <begin position="359"/>
        <end position="384"/>
    </location>
</feature>
<reference evidence="8" key="1">
    <citation type="submission" date="2020-06" db="EMBL/GenBank/DDBJ databases">
        <authorList>
            <consortium name="Plant Systems Biology data submission"/>
        </authorList>
    </citation>
    <scope>NUCLEOTIDE SEQUENCE</scope>
    <source>
        <strain evidence="8">D6</strain>
    </source>
</reference>
<feature type="transmembrane region" description="Helical" evidence="7">
    <location>
        <begin position="460"/>
        <end position="481"/>
    </location>
</feature>
<evidence type="ECO:0000313" key="8">
    <source>
        <dbReference type="EMBL" id="CAB9506259.1"/>
    </source>
</evidence>
<dbReference type="PANTHER" id="PTHR11616">
    <property type="entry name" value="SODIUM/CHLORIDE DEPENDENT TRANSPORTER"/>
    <property type="match status" value="1"/>
</dbReference>
<feature type="transmembrane region" description="Helical" evidence="7">
    <location>
        <begin position="188"/>
        <end position="205"/>
    </location>
</feature>
<comment type="subcellular location">
    <subcellularLocation>
        <location evidence="1">Membrane</location>
        <topology evidence="1">Multi-pass membrane protein</topology>
    </subcellularLocation>
</comment>
<dbReference type="InterPro" id="IPR037272">
    <property type="entry name" value="SNS_sf"/>
</dbReference>
<keyword evidence="4 7" id="KW-1133">Transmembrane helix</keyword>